<dbReference type="EMBL" id="DVHE01000063">
    <property type="protein sequence ID" value="HIR51283.1"/>
    <property type="molecule type" value="Genomic_DNA"/>
</dbReference>
<evidence type="ECO:0000256" key="2">
    <source>
        <dbReference type="ARBA" id="ARBA00022741"/>
    </source>
</evidence>
<dbReference type="GO" id="GO:0004776">
    <property type="term" value="F:succinate-CoA ligase (GDP-forming) activity"/>
    <property type="evidence" value="ECO:0007669"/>
    <property type="project" value="TreeGrafter"/>
</dbReference>
<evidence type="ECO:0000259" key="5">
    <source>
        <dbReference type="SMART" id="SM00881"/>
    </source>
</evidence>
<dbReference type="GO" id="GO:0000166">
    <property type="term" value="F:nucleotide binding"/>
    <property type="evidence" value="ECO:0007669"/>
    <property type="project" value="UniProtKB-KW"/>
</dbReference>
<dbReference type="InterPro" id="IPR003781">
    <property type="entry name" value="CoA-bd"/>
</dbReference>
<comment type="caution">
    <text evidence="6">The sequence shown here is derived from an EMBL/GenBank/DDBJ whole genome shotgun (WGS) entry which is preliminary data.</text>
</comment>
<evidence type="ECO:0000313" key="6">
    <source>
        <dbReference type="EMBL" id="HIR51283.1"/>
    </source>
</evidence>
<evidence type="ECO:0000313" key="7">
    <source>
        <dbReference type="Proteomes" id="UP000824239"/>
    </source>
</evidence>
<dbReference type="Pfam" id="PF00549">
    <property type="entry name" value="Ligase_CoA"/>
    <property type="match status" value="1"/>
</dbReference>
<keyword evidence="2" id="KW-0547">Nucleotide-binding</keyword>
<dbReference type="SUPFAM" id="SSF51735">
    <property type="entry name" value="NAD(P)-binding Rossmann-fold domains"/>
    <property type="match status" value="1"/>
</dbReference>
<dbReference type="GO" id="GO:0006099">
    <property type="term" value="P:tricarboxylic acid cycle"/>
    <property type="evidence" value="ECO:0007669"/>
    <property type="project" value="TreeGrafter"/>
</dbReference>
<reference evidence="6" key="2">
    <citation type="journal article" date="2021" name="PeerJ">
        <title>Extensive microbial diversity within the chicken gut microbiome revealed by metagenomics and culture.</title>
        <authorList>
            <person name="Gilroy R."/>
            <person name="Ravi A."/>
            <person name="Getino M."/>
            <person name="Pursley I."/>
            <person name="Horton D.L."/>
            <person name="Alikhan N.F."/>
            <person name="Baker D."/>
            <person name="Gharbi K."/>
            <person name="Hall N."/>
            <person name="Watson M."/>
            <person name="Adriaenssens E.M."/>
            <person name="Foster-Nyarko E."/>
            <person name="Jarju S."/>
            <person name="Secka A."/>
            <person name="Antonio M."/>
            <person name="Oren A."/>
            <person name="Chaudhuri R.R."/>
            <person name="La Ragione R."/>
            <person name="Hildebrand F."/>
            <person name="Pallen M.J."/>
        </authorList>
    </citation>
    <scope>NUCLEOTIDE SEQUENCE</scope>
    <source>
        <strain evidence="6">ChiBcec15-4380</strain>
    </source>
</reference>
<dbReference type="GO" id="GO:0004775">
    <property type="term" value="F:succinate-CoA ligase (ADP-forming) activity"/>
    <property type="evidence" value="ECO:0007669"/>
    <property type="project" value="UniProtKB-EC"/>
</dbReference>
<dbReference type="Proteomes" id="UP000824239">
    <property type="component" value="Unassembled WGS sequence"/>
</dbReference>
<accession>A0A9D1DIM5</accession>
<keyword evidence="1 6" id="KW-0436">Ligase</keyword>
<dbReference type="InterPro" id="IPR016102">
    <property type="entry name" value="Succinyl-CoA_synth-like"/>
</dbReference>
<dbReference type="PIRSF" id="PIRSF001553">
    <property type="entry name" value="SucCS_alpha"/>
    <property type="match status" value="1"/>
</dbReference>
<dbReference type="Gene3D" id="3.40.50.261">
    <property type="entry name" value="Succinyl-CoA synthetase domains"/>
    <property type="match status" value="1"/>
</dbReference>
<dbReference type="InterPro" id="IPR036291">
    <property type="entry name" value="NAD(P)-bd_dom_sf"/>
</dbReference>
<feature type="active site" description="Tele-phosphohistidine intermediate" evidence="4">
    <location>
        <position position="247"/>
    </location>
</feature>
<name>A0A9D1DIM5_9FIRM</name>
<reference evidence="6" key="1">
    <citation type="submission" date="2020-10" db="EMBL/GenBank/DDBJ databases">
        <authorList>
            <person name="Gilroy R."/>
        </authorList>
    </citation>
    <scope>NUCLEOTIDE SEQUENCE</scope>
    <source>
        <strain evidence="6">ChiBcec15-4380</strain>
    </source>
</reference>
<organism evidence="6 7">
    <name type="scientific">Candidatus Avoscillospira avicola</name>
    <dbReference type="NCBI Taxonomy" id="2840706"/>
    <lineage>
        <taxon>Bacteria</taxon>
        <taxon>Bacillati</taxon>
        <taxon>Bacillota</taxon>
        <taxon>Clostridia</taxon>
        <taxon>Eubacteriales</taxon>
        <taxon>Oscillospiraceae</taxon>
        <taxon>Oscillospiraceae incertae sedis</taxon>
        <taxon>Candidatus Avoscillospira</taxon>
    </lineage>
</organism>
<evidence type="ECO:0000256" key="1">
    <source>
        <dbReference type="ARBA" id="ARBA00022598"/>
    </source>
</evidence>
<feature type="domain" description="CoA-binding" evidence="5">
    <location>
        <begin position="4"/>
        <end position="100"/>
    </location>
</feature>
<evidence type="ECO:0000256" key="3">
    <source>
        <dbReference type="ARBA" id="ARBA00060724"/>
    </source>
</evidence>
<proteinExistence type="inferred from homology"/>
<dbReference type="PANTHER" id="PTHR11117:SF2">
    <property type="entry name" value="SUCCINATE--COA LIGASE [ADP_GDP-FORMING] SUBUNIT ALPHA, MITOCHONDRIAL"/>
    <property type="match status" value="1"/>
</dbReference>
<dbReference type="NCBIfam" id="NF004230">
    <property type="entry name" value="PRK05678.1"/>
    <property type="match status" value="1"/>
</dbReference>
<dbReference type="GO" id="GO:0009361">
    <property type="term" value="C:succinate-CoA ligase complex (ADP-forming)"/>
    <property type="evidence" value="ECO:0007669"/>
    <property type="project" value="TreeGrafter"/>
</dbReference>
<dbReference type="SMART" id="SM00881">
    <property type="entry name" value="CoA_binding"/>
    <property type="match status" value="1"/>
</dbReference>
<dbReference type="AlphaFoldDB" id="A0A9D1DIM5"/>
<gene>
    <name evidence="6" type="primary">sucD</name>
    <name evidence="6" type="ORF">IAA53_08380</name>
</gene>
<comment type="similarity">
    <text evidence="3">Belongs to the succinate/malate CoA ligase alpha subunit family.</text>
</comment>
<dbReference type="PANTHER" id="PTHR11117">
    <property type="entry name" value="SUCCINYL-COA LIGASE SUBUNIT ALPHA"/>
    <property type="match status" value="1"/>
</dbReference>
<dbReference type="EC" id="6.2.1.5" evidence="6"/>
<protein>
    <submittedName>
        <fullName evidence="6">Succinate--CoA ligase subunit alpha</fullName>
        <ecNumber evidence="6">6.2.1.5</ecNumber>
    </submittedName>
</protein>
<dbReference type="PRINTS" id="PR01798">
    <property type="entry name" value="SCOASYNTHASE"/>
</dbReference>
<evidence type="ECO:0000256" key="4">
    <source>
        <dbReference type="PIRSR" id="PIRSR001553-1"/>
    </source>
</evidence>
<dbReference type="FunFam" id="3.40.50.720:FF:000277">
    <property type="entry name" value="Succinate--CoA ligase [ADP-forming] subunit alpha"/>
    <property type="match status" value="1"/>
</dbReference>
<dbReference type="SUPFAM" id="SSF52210">
    <property type="entry name" value="Succinyl-CoA synthetase domains"/>
    <property type="match status" value="1"/>
</dbReference>
<dbReference type="Gene3D" id="3.40.50.720">
    <property type="entry name" value="NAD(P)-binding Rossmann-like Domain"/>
    <property type="match status" value="1"/>
</dbReference>
<dbReference type="InterPro" id="IPR005811">
    <property type="entry name" value="SUCC_ACL_C"/>
</dbReference>
<dbReference type="InterPro" id="IPR005810">
    <property type="entry name" value="CoA_lig_alpha"/>
</dbReference>
<dbReference type="Pfam" id="PF02629">
    <property type="entry name" value="CoA_binding"/>
    <property type="match status" value="1"/>
</dbReference>
<sequence length="294" mass="29768">MAILIDPNTRVLVQAITGKSGQIQTKAMLDAGTKIVSGVTPGKGGQEVLGIPVYNYVSEAKQHHDFDAVISFVPPAGAKDSCIEAIDAGISLLVLTTEEMALQDVVEVIAYAKAHGTTLVGPGCAGVIAPSISKVGAHPVRFFRPGRVGIVSKSGALSYEIGKTLSDAGIGQSSVVAIGGGPLWGFTQRDAVERYAQDPDTDVIVLLGEIGGSSEEDAAAYIKAHVTKPVVSLIVGRHAPAGKSLGHAGAIVSGNTGTAATKIQALTDAGATVVSSPTALVEAVKAELSKKGGA</sequence>